<organism evidence="1 2">
    <name type="scientific">Parascaris equorum</name>
    <name type="common">Equine roundworm</name>
    <dbReference type="NCBI Taxonomy" id="6256"/>
    <lineage>
        <taxon>Eukaryota</taxon>
        <taxon>Metazoa</taxon>
        <taxon>Ecdysozoa</taxon>
        <taxon>Nematoda</taxon>
        <taxon>Chromadorea</taxon>
        <taxon>Rhabditida</taxon>
        <taxon>Spirurina</taxon>
        <taxon>Ascaridomorpha</taxon>
        <taxon>Ascaridoidea</taxon>
        <taxon>Ascarididae</taxon>
        <taxon>Parascaris</taxon>
    </lineage>
</organism>
<accession>A0A914RBW1</accession>
<name>A0A914RBW1_PAREQ</name>
<dbReference type="WBParaSite" id="PEQ_0000397801-mRNA-1">
    <property type="protein sequence ID" value="PEQ_0000397801-mRNA-1"/>
    <property type="gene ID" value="PEQ_0000397801"/>
</dbReference>
<evidence type="ECO:0000313" key="2">
    <source>
        <dbReference type="WBParaSite" id="PEQ_0000397801-mRNA-1"/>
    </source>
</evidence>
<dbReference type="AlphaFoldDB" id="A0A914RBW1"/>
<dbReference type="Proteomes" id="UP000887564">
    <property type="component" value="Unplaced"/>
</dbReference>
<reference evidence="2" key="1">
    <citation type="submission" date="2022-11" db="UniProtKB">
        <authorList>
            <consortium name="WormBaseParasite"/>
        </authorList>
    </citation>
    <scope>IDENTIFICATION</scope>
</reference>
<dbReference type="Gene3D" id="3.30.500.40">
    <property type="match status" value="1"/>
</dbReference>
<proteinExistence type="predicted"/>
<keyword evidence="1" id="KW-1185">Reference proteome</keyword>
<evidence type="ECO:0000313" key="1">
    <source>
        <dbReference type="Proteomes" id="UP000887564"/>
    </source>
</evidence>
<sequence>IAYSAFLRYGLTESRILSSIYTIPSVNEWALRLVAVYNMAKGKFASLIQSKVFAVSEQIAAQIAYTLVPFVDSLINNGIRLVAALFVYFIFRFSSAKWPNMEQEYLTWKDLLDNQVNIVDIYFIVAFFL</sequence>
<protein>
    <submittedName>
        <fullName evidence="2">Uncharacterized protein</fullName>
    </submittedName>
</protein>